<comment type="function">
    <text evidence="8 11">Allows the formation of correctly charged Asn-tRNA(Asn) or Gln-tRNA(Gln) through the transamidation of misacylated Asp-tRNA(Asn) or Glu-tRNA(Gln) in organisms which lack either or both of asparaginyl-tRNA or glutaminyl-tRNA synthetases. The reaction takes place in the presence of glutamine and ATP through an activated phospho-Asp-tRNA(Asn) or phospho-Glu-tRNA(Gln).</text>
</comment>
<evidence type="ECO:0000256" key="10">
    <source>
        <dbReference type="ARBA" id="ARBA00047913"/>
    </source>
</evidence>
<dbReference type="InterPro" id="IPR003789">
    <property type="entry name" value="Asn/Gln_tRNA_amidoTrase-B-like"/>
</dbReference>
<comment type="caution">
    <text evidence="13">The sequence shown here is derived from an EMBL/GenBank/DDBJ whole genome shotgun (WGS) entry which is preliminary data.</text>
</comment>
<dbReference type="GO" id="GO:0005524">
    <property type="term" value="F:ATP binding"/>
    <property type="evidence" value="ECO:0007669"/>
    <property type="project" value="UniProtKB-KW"/>
</dbReference>
<dbReference type="InterPro" id="IPR014746">
    <property type="entry name" value="Gln_synth/guanido_kin_cat_dom"/>
</dbReference>
<dbReference type="AlphaFoldDB" id="A0A9D1NIN6"/>
<dbReference type="InterPro" id="IPR017959">
    <property type="entry name" value="Asn/Gln-tRNA_amidoTrfase_suB/E"/>
</dbReference>
<dbReference type="EC" id="6.3.5.-" evidence="11"/>
<dbReference type="NCBIfam" id="NF004014">
    <property type="entry name" value="PRK05477.1-4"/>
    <property type="match status" value="1"/>
</dbReference>
<dbReference type="GO" id="GO:0006412">
    <property type="term" value="P:translation"/>
    <property type="evidence" value="ECO:0007669"/>
    <property type="project" value="UniProtKB-UniRule"/>
</dbReference>
<comment type="catalytic activity">
    <reaction evidence="9 11">
        <text>L-aspartyl-tRNA(Asn) + L-glutamine + ATP + H2O = L-asparaginyl-tRNA(Asn) + L-glutamate + ADP + phosphate + 2 H(+)</text>
        <dbReference type="Rhea" id="RHEA:14513"/>
        <dbReference type="Rhea" id="RHEA-COMP:9674"/>
        <dbReference type="Rhea" id="RHEA-COMP:9677"/>
        <dbReference type="ChEBI" id="CHEBI:15377"/>
        <dbReference type="ChEBI" id="CHEBI:15378"/>
        <dbReference type="ChEBI" id="CHEBI:29985"/>
        <dbReference type="ChEBI" id="CHEBI:30616"/>
        <dbReference type="ChEBI" id="CHEBI:43474"/>
        <dbReference type="ChEBI" id="CHEBI:58359"/>
        <dbReference type="ChEBI" id="CHEBI:78515"/>
        <dbReference type="ChEBI" id="CHEBI:78516"/>
        <dbReference type="ChEBI" id="CHEBI:456216"/>
    </reaction>
</comment>
<evidence type="ECO:0000256" key="6">
    <source>
        <dbReference type="ARBA" id="ARBA00022840"/>
    </source>
</evidence>
<dbReference type="NCBIfam" id="TIGR00133">
    <property type="entry name" value="gatB"/>
    <property type="match status" value="1"/>
</dbReference>
<dbReference type="Gene3D" id="1.10.10.410">
    <property type="match status" value="1"/>
</dbReference>
<comment type="subunit">
    <text evidence="2 11">Heterotrimer of A, B and C subunits.</text>
</comment>
<keyword evidence="4 11" id="KW-0436">Ligase</keyword>
<evidence type="ECO:0000256" key="7">
    <source>
        <dbReference type="ARBA" id="ARBA00022917"/>
    </source>
</evidence>
<sequence>MEYEAVIGLEIHVQLKTRSKVFAGAPAGFGEPPNRLIDPTVLALPGALPVLNRESVEKAMKFGLMIDAKMPKISRWARKNYFYPDSPKNYQITQLADEAIVGSGEVEIELPGPSRNVMGEHKKIRINHAHLEEDVGKLTHAGTVSLVDFNRAGTTLLEIVTEPDMHSAEEAAALLNALRMILSSAGLSDCDMEKGQLRCDANVSVRPAGTTELRTRTEMKNVNSLAGVRNCINFEIRRQIRAYENGETVVQETRGWNAETGHTYSMRSKENAHDYRYFPDPDLMPVRIDEAWLERLKKDLPEKPFDRQRRYMADFALPYTVTSVLVPDRALCEFFEKSVAAFPRAPQHTANLIVNEILREIAAAGTGATIADSRVSPEALAGLVEIVEAGTISKQQSKEVFAEMWTSGKSAADIVREKGLAQSSDAGELEALISGVVSDPKNADAVASFKSGNERVINVLKGQVMKASKGKANPAKVDEIMRRLLA</sequence>
<keyword evidence="6 11" id="KW-0067">ATP-binding</keyword>
<evidence type="ECO:0000256" key="3">
    <source>
        <dbReference type="ARBA" id="ARBA00016923"/>
    </source>
</evidence>
<reference evidence="13" key="2">
    <citation type="journal article" date="2021" name="PeerJ">
        <title>Extensive microbial diversity within the chicken gut microbiome revealed by metagenomics and culture.</title>
        <authorList>
            <person name="Gilroy R."/>
            <person name="Ravi A."/>
            <person name="Getino M."/>
            <person name="Pursley I."/>
            <person name="Horton D.L."/>
            <person name="Alikhan N.F."/>
            <person name="Baker D."/>
            <person name="Gharbi K."/>
            <person name="Hall N."/>
            <person name="Watson M."/>
            <person name="Adriaenssens E.M."/>
            <person name="Foster-Nyarko E."/>
            <person name="Jarju S."/>
            <person name="Secka A."/>
            <person name="Antonio M."/>
            <person name="Oren A."/>
            <person name="Chaudhuri R.R."/>
            <person name="La Ragione R."/>
            <person name="Hildebrand F."/>
            <person name="Pallen M.J."/>
        </authorList>
    </citation>
    <scope>NUCLEOTIDE SEQUENCE</scope>
    <source>
        <strain evidence="13">10669</strain>
    </source>
</reference>
<evidence type="ECO:0000256" key="8">
    <source>
        <dbReference type="ARBA" id="ARBA00024799"/>
    </source>
</evidence>
<reference evidence="13" key="1">
    <citation type="submission" date="2020-10" db="EMBL/GenBank/DDBJ databases">
        <authorList>
            <person name="Gilroy R."/>
        </authorList>
    </citation>
    <scope>NUCLEOTIDE SEQUENCE</scope>
    <source>
        <strain evidence="13">10669</strain>
    </source>
</reference>
<dbReference type="Pfam" id="PF02934">
    <property type="entry name" value="GatB_N"/>
    <property type="match status" value="1"/>
</dbReference>
<dbReference type="SUPFAM" id="SSF89095">
    <property type="entry name" value="GatB/YqeY motif"/>
    <property type="match status" value="1"/>
</dbReference>
<dbReference type="GO" id="GO:0070681">
    <property type="term" value="P:glutaminyl-tRNAGln biosynthesis via transamidation"/>
    <property type="evidence" value="ECO:0007669"/>
    <property type="project" value="TreeGrafter"/>
</dbReference>
<dbReference type="Proteomes" id="UP000886812">
    <property type="component" value="Unassembled WGS sequence"/>
</dbReference>
<evidence type="ECO:0000313" key="14">
    <source>
        <dbReference type="Proteomes" id="UP000886812"/>
    </source>
</evidence>
<comment type="similarity">
    <text evidence="1 11">Belongs to the GatB/GatE family. GatB subfamily.</text>
</comment>
<dbReference type="InterPro" id="IPR018027">
    <property type="entry name" value="Asn/Gln_amidotransferase"/>
</dbReference>
<dbReference type="InterPro" id="IPR006075">
    <property type="entry name" value="Asn/Gln-tRNA_Trfase_suB/E_cat"/>
</dbReference>
<evidence type="ECO:0000313" key="13">
    <source>
        <dbReference type="EMBL" id="HIV03838.1"/>
    </source>
</evidence>
<dbReference type="SMART" id="SM00845">
    <property type="entry name" value="GatB_Yqey"/>
    <property type="match status" value="1"/>
</dbReference>
<comment type="catalytic activity">
    <reaction evidence="10 11">
        <text>L-glutamyl-tRNA(Gln) + L-glutamine + ATP + H2O = L-glutaminyl-tRNA(Gln) + L-glutamate + ADP + phosphate + H(+)</text>
        <dbReference type="Rhea" id="RHEA:17521"/>
        <dbReference type="Rhea" id="RHEA-COMP:9681"/>
        <dbReference type="Rhea" id="RHEA-COMP:9684"/>
        <dbReference type="ChEBI" id="CHEBI:15377"/>
        <dbReference type="ChEBI" id="CHEBI:15378"/>
        <dbReference type="ChEBI" id="CHEBI:29985"/>
        <dbReference type="ChEBI" id="CHEBI:30616"/>
        <dbReference type="ChEBI" id="CHEBI:43474"/>
        <dbReference type="ChEBI" id="CHEBI:58359"/>
        <dbReference type="ChEBI" id="CHEBI:78520"/>
        <dbReference type="ChEBI" id="CHEBI:78521"/>
        <dbReference type="ChEBI" id="CHEBI:456216"/>
    </reaction>
</comment>
<dbReference type="HAMAP" id="MF_00121">
    <property type="entry name" value="GatB"/>
    <property type="match status" value="1"/>
</dbReference>
<feature type="domain" description="Asn/Gln amidotransferase" evidence="12">
    <location>
        <begin position="333"/>
        <end position="485"/>
    </location>
</feature>
<dbReference type="FunFam" id="1.10.10.410:FF:000001">
    <property type="entry name" value="Aspartyl/glutamyl-tRNA(Asn/Gln) amidotransferase subunit B"/>
    <property type="match status" value="1"/>
</dbReference>
<evidence type="ECO:0000256" key="5">
    <source>
        <dbReference type="ARBA" id="ARBA00022741"/>
    </source>
</evidence>
<evidence type="ECO:0000256" key="1">
    <source>
        <dbReference type="ARBA" id="ARBA00005306"/>
    </source>
</evidence>
<evidence type="ECO:0000256" key="9">
    <source>
        <dbReference type="ARBA" id="ARBA00047380"/>
    </source>
</evidence>
<dbReference type="EMBL" id="DVOG01000044">
    <property type="protein sequence ID" value="HIV03838.1"/>
    <property type="molecule type" value="Genomic_DNA"/>
</dbReference>
<organism evidence="13 14">
    <name type="scientific">Candidatus Spyradosoma merdigallinarum</name>
    <dbReference type="NCBI Taxonomy" id="2840950"/>
    <lineage>
        <taxon>Bacteria</taxon>
        <taxon>Pseudomonadati</taxon>
        <taxon>Verrucomicrobiota</taxon>
        <taxon>Opitutia</taxon>
        <taxon>Opitutia incertae sedis</taxon>
        <taxon>Candidatus Spyradosoma</taxon>
    </lineage>
</organism>
<protein>
    <recommendedName>
        <fullName evidence="3 11">Aspartyl/glutamyl-tRNA(Asn/Gln) amidotransferase subunit B</fullName>
        <shortName evidence="11">Asp/Glu-ADT subunit B</shortName>
        <ecNumber evidence="11">6.3.5.-</ecNumber>
    </recommendedName>
</protein>
<proteinExistence type="inferred from homology"/>
<accession>A0A9D1NIN6</accession>
<dbReference type="NCBIfam" id="NF004012">
    <property type="entry name" value="PRK05477.1-2"/>
    <property type="match status" value="1"/>
</dbReference>
<dbReference type="Pfam" id="PF02637">
    <property type="entry name" value="GatB_Yqey"/>
    <property type="match status" value="1"/>
</dbReference>
<gene>
    <name evidence="11 13" type="primary">gatB</name>
    <name evidence="13" type="ORF">IAC75_01655</name>
</gene>
<evidence type="ECO:0000256" key="4">
    <source>
        <dbReference type="ARBA" id="ARBA00022598"/>
    </source>
</evidence>
<dbReference type="GO" id="GO:0050567">
    <property type="term" value="F:glutaminyl-tRNA synthase (glutamine-hydrolyzing) activity"/>
    <property type="evidence" value="ECO:0007669"/>
    <property type="project" value="UniProtKB-UniRule"/>
</dbReference>
<keyword evidence="5 11" id="KW-0547">Nucleotide-binding</keyword>
<evidence type="ECO:0000259" key="12">
    <source>
        <dbReference type="SMART" id="SM00845"/>
    </source>
</evidence>
<dbReference type="PANTHER" id="PTHR11659:SF0">
    <property type="entry name" value="GLUTAMYL-TRNA(GLN) AMIDOTRANSFERASE SUBUNIT B, MITOCHONDRIAL"/>
    <property type="match status" value="1"/>
</dbReference>
<name>A0A9D1NIN6_9BACT</name>
<dbReference type="InterPro" id="IPR004413">
    <property type="entry name" value="GatB"/>
</dbReference>
<dbReference type="PANTHER" id="PTHR11659">
    <property type="entry name" value="GLUTAMYL-TRNA GLN AMIDOTRANSFERASE SUBUNIT B MITOCHONDRIAL AND PROKARYOTIC PET112-RELATED"/>
    <property type="match status" value="1"/>
</dbReference>
<evidence type="ECO:0000256" key="11">
    <source>
        <dbReference type="HAMAP-Rule" id="MF_00121"/>
    </source>
</evidence>
<keyword evidence="7 11" id="KW-0648">Protein biosynthesis</keyword>
<evidence type="ECO:0000256" key="2">
    <source>
        <dbReference type="ARBA" id="ARBA00011123"/>
    </source>
</evidence>
<dbReference type="InterPro" id="IPR023168">
    <property type="entry name" value="GatB_Yqey_C_2"/>
</dbReference>
<dbReference type="SUPFAM" id="SSF55931">
    <property type="entry name" value="Glutamine synthetase/guanido kinase"/>
    <property type="match status" value="1"/>
</dbReference>